<evidence type="ECO:0000256" key="3">
    <source>
        <dbReference type="ARBA" id="ARBA00023004"/>
    </source>
</evidence>
<protein>
    <recommendedName>
        <fullName evidence="7">Iron-binding zinc finger CDGSH type domain-containing protein</fullName>
    </recommendedName>
</protein>
<sequence>MAWLLRNVVVTKLIDRPVFHRHLTVRRESPTMSEPDGASGETKKKSAKASKYQYGTLCPHVTMYGPSTVENLAPGKTMKWCTCGLSEKQPWCDGRHKSTGFKSMKWKVPDKPQTIYTICCCKHTKNPPYCDGTHVNLPALVEERQKNCANAHEQDMKMCTGCGWIPKW</sequence>
<keyword evidence="3" id="KW-0408">Iron</keyword>
<gene>
    <name evidence="8" type="ORF">PLOB_00045897</name>
</gene>
<organism evidence="8 9">
    <name type="scientific">Porites lobata</name>
    <dbReference type="NCBI Taxonomy" id="104759"/>
    <lineage>
        <taxon>Eukaryota</taxon>
        <taxon>Metazoa</taxon>
        <taxon>Cnidaria</taxon>
        <taxon>Anthozoa</taxon>
        <taxon>Hexacorallia</taxon>
        <taxon>Scleractinia</taxon>
        <taxon>Fungiina</taxon>
        <taxon>Poritidae</taxon>
        <taxon>Porites</taxon>
    </lineage>
</organism>
<keyword evidence="2" id="KW-0479">Metal-binding</keyword>
<evidence type="ECO:0000256" key="4">
    <source>
        <dbReference type="ARBA" id="ARBA00023014"/>
    </source>
</evidence>
<feature type="domain" description="Iron-binding zinc finger CDGSH type" evidence="7">
    <location>
        <begin position="107"/>
        <end position="140"/>
    </location>
</feature>
<dbReference type="InterPro" id="IPR042216">
    <property type="entry name" value="MitoNEET_CISD"/>
</dbReference>
<accession>A0ABN8PML3</accession>
<evidence type="ECO:0000256" key="2">
    <source>
        <dbReference type="ARBA" id="ARBA00022723"/>
    </source>
</evidence>
<evidence type="ECO:0000313" key="9">
    <source>
        <dbReference type="Proteomes" id="UP001159405"/>
    </source>
</evidence>
<proteinExistence type="predicted"/>
<evidence type="ECO:0000256" key="1">
    <source>
        <dbReference type="ARBA" id="ARBA00022714"/>
    </source>
</evidence>
<keyword evidence="9" id="KW-1185">Reference proteome</keyword>
<dbReference type="EMBL" id="CALNXK010000080">
    <property type="protein sequence ID" value="CAH3147031.1"/>
    <property type="molecule type" value="Genomic_DNA"/>
</dbReference>
<keyword evidence="4" id="KW-0411">Iron-sulfur</keyword>
<feature type="domain" description="Iron-binding zinc finger CDGSH type" evidence="7">
    <location>
        <begin position="64"/>
        <end position="102"/>
    </location>
</feature>
<comment type="caution">
    <text evidence="8">The sequence shown here is derived from an EMBL/GenBank/DDBJ whole genome shotgun (WGS) entry which is preliminary data.</text>
</comment>
<dbReference type="Pfam" id="PF09360">
    <property type="entry name" value="zf-CDGSH"/>
    <property type="match status" value="1"/>
</dbReference>
<evidence type="ECO:0000259" key="7">
    <source>
        <dbReference type="SMART" id="SM00704"/>
    </source>
</evidence>
<dbReference type="PANTHER" id="PTHR46491">
    <property type="entry name" value="CDGSH IRON SULFUR DOMAIN PROTEIN HOMOLOG"/>
    <property type="match status" value="1"/>
</dbReference>
<feature type="region of interest" description="Disordered" evidence="6">
    <location>
        <begin position="26"/>
        <end position="47"/>
    </location>
</feature>
<evidence type="ECO:0000313" key="8">
    <source>
        <dbReference type="EMBL" id="CAH3147031.1"/>
    </source>
</evidence>
<dbReference type="Proteomes" id="UP001159405">
    <property type="component" value="Unassembled WGS sequence"/>
</dbReference>
<dbReference type="InterPro" id="IPR052950">
    <property type="entry name" value="CISD"/>
</dbReference>
<dbReference type="PANTHER" id="PTHR46491:SF3">
    <property type="entry name" value="CDGSH IRON-SULFUR DOMAIN-CONTAINING PROTEIN 3, MITOCHONDRIAL"/>
    <property type="match status" value="1"/>
</dbReference>
<dbReference type="InterPro" id="IPR018967">
    <property type="entry name" value="FeS-contain_CDGSH-typ"/>
</dbReference>
<reference evidence="8 9" key="1">
    <citation type="submission" date="2022-05" db="EMBL/GenBank/DDBJ databases">
        <authorList>
            <consortium name="Genoscope - CEA"/>
            <person name="William W."/>
        </authorList>
    </citation>
    <scope>NUCLEOTIDE SEQUENCE [LARGE SCALE GENOMIC DNA]</scope>
</reference>
<name>A0ABN8PML3_9CNID</name>
<evidence type="ECO:0000256" key="5">
    <source>
        <dbReference type="ARBA" id="ARBA00034078"/>
    </source>
</evidence>
<keyword evidence="1" id="KW-0001">2Fe-2S</keyword>
<dbReference type="SMART" id="SM00704">
    <property type="entry name" value="ZnF_CDGSH"/>
    <property type="match status" value="2"/>
</dbReference>
<comment type="cofactor">
    <cofactor evidence="5">
        <name>[2Fe-2S] cluster</name>
        <dbReference type="ChEBI" id="CHEBI:190135"/>
    </cofactor>
</comment>
<dbReference type="Gene3D" id="3.40.5.90">
    <property type="entry name" value="CDGSH iron-sulfur domain, mitoNEET-type"/>
    <property type="match status" value="2"/>
</dbReference>
<evidence type="ECO:0000256" key="6">
    <source>
        <dbReference type="SAM" id="MobiDB-lite"/>
    </source>
</evidence>